<name>A0ABQ2N5N0_9ACTN</name>
<feature type="transmembrane region" description="Helical" evidence="2">
    <location>
        <begin position="65"/>
        <end position="88"/>
    </location>
</feature>
<proteinExistence type="predicted"/>
<evidence type="ECO:0000256" key="2">
    <source>
        <dbReference type="SAM" id="Phobius"/>
    </source>
</evidence>
<accession>A0ABQ2N5N0</accession>
<evidence type="ECO:0000256" key="1">
    <source>
        <dbReference type="SAM" id="MobiDB-lite"/>
    </source>
</evidence>
<evidence type="ECO:0008006" key="5">
    <source>
        <dbReference type="Google" id="ProtNLM"/>
    </source>
</evidence>
<feature type="region of interest" description="Disordered" evidence="1">
    <location>
        <begin position="1"/>
        <end position="28"/>
    </location>
</feature>
<reference evidence="4" key="1">
    <citation type="journal article" date="2019" name="Int. J. Syst. Evol. Microbiol.">
        <title>The Global Catalogue of Microorganisms (GCM) 10K type strain sequencing project: providing services to taxonomists for standard genome sequencing and annotation.</title>
        <authorList>
            <consortium name="The Broad Institute Genomics Platform"/>
            <consortium name="The Broad Institute Genome Sequencing Center for Infectious Disease"/>
            <person name="Wu L."/>
            <person name="Ma J."/>
        </authorList>
    </citation>
    <scope>NUCLEOTIDE SEQUENCE [LARGE SCALE GENOMIC DNA]</scope>
    <source>
        <strain evidence="4">CGMCC 4.7371</strain>
    </source>
</reference>
<gene>
    <name evidence="3" type="ORF">GCM10011584_05500</name>
</gene>
<keyword evidence="2" id="KW-1133">Transmembrane helix</keyword>
<sequence length="111" mass="11525">MTQHISSPTDQQHPSTHPSDVTNTPVEETPRGFSGRWLGLLALLPIACCALPLLVVGGVTAGSGALLGGVTGGLLLLAGAAIVGIWAMRRRSRTRDAHSSTTTPPSRDRCC</sequence>
<dbReference type="EMBL" id="BMNI01000001">
    <property type="protein sequence ID" value="GGO85466.1"/>
    <property type="molecule type" value="Genomic_DNA"/>
</dbReference>
<evidence type="ECO:0000313" key="4">
    <source>
        <dbReference type="Proteomes" id="UP000655410"/>
    </source>
</evidence>
<organism evidence="3 4">
    <name type="scientific">Nocardioides phosphati</name>
    <dbReference type="NCBI Taxonomy" id="1867775"/>
    <lineage>
        <taxon>Bacteria</taxon>
        <taxon>Bacillati</taxon>
        <taxon>Actinomycetota</taxon>
        <taxon>Actinomycetes</taxon>
        <taxon>Propionibacteriales</taxon>
        <taxon>Nocardioidaceae</taxon>
        <taxon>Nocardioides</taxon>
    </lineage>
</organism>
<feature type="transmembrane region" description="Helical" evidence="2">
    <location>
        <begin position="37"/>
        <end position="59"/>
    </location>
</feature>
<dbReference type="RefSeq" id="WP_188782431.1">
    <property type="nucleotide sequence ID" value="NZ_BMNI01000001.1"/>
</dbReference>
<feature type="region of interest" description="Disordered" evidence="1">
    <location>
        <begin position="91"/>
        <end position="111"/>
    </location>
</feature>
<protein>
    <recommendedName>
        <fullName evidence="5">Mercuric ion transport protein</fullName>
    </recommendedName>
</protein>
<feature type="compositionally biased region" description="Polar residues" evidence="1">
    <location>
        <begin position="1"/>
        <end position="26"/>
    </location>
</feature>
<keyword evidence="2" id="KW-0812">Transmembrane</keyword>
<comment type="caution">
    <text evidence="3">The sequence shown here is derived from an EMBL/GenBank/DDBJ whole genome shotgun (WGS) entry which is preliminary data.</text>
</comment>
<evidence type="ECO:0000313" key="3">
    <source>
        <dbReference type="EMBL" id="GGO85466.1"/>
    </source>
</evidence>
<dbReference type="Proteomes" id="UP000655410">
    <property type="component" value="Unassembled WGS sequence"/>
</dbReference>
<keyword evidence="4" id="KW-1185">Reference proteome</keyword>
<keyword evidence="2" id="KW-0472">Membrane</keyword>